<dbReference type="EMBL" id="LAZR01058971">
    <property type="protein sequence ID" value="KKK68781.1"/>
    <property type="molecule type" value="Genomic_DNA"/>
</dbReference>
<gene>
    <name evidence="1" type="ORF">LCGC14_2940610</name>
</gene>
<dbReference type="PANTHER" id="PTHR36015">
    <property type="entry name" value="HOLLIDAY JUNCTION RESOLVASE MOC1, CHLOROPLASTIC-RELATED"/>
    <property type="match status" value="1"/>
</dbReference>
<proteinExistence type="predicted"/>
<evidence type="ECO:0000313" key="1">
    <source>
        <dbReference type="EMBL" id="KKK68781.1"/>
    </source>
</evidence>
<reference evidence="1" key="1">
    <citation type="journal article" date="2015" name="Nature">
        <title>Complex archaea that bridge the gap between prokaryotes and eukaryotes.</title>
        <authorList>
            <person name="Spang A."/>
            <person name="Saw J.H."/>
            <person name="Jorgensen S.L."/>
            <person name="Zaremba-Niedzwiedzka K."/>
            <person name="Martijn J."/>
            <person name="Lind A.E."/>
            <person name="van Eijk R."/>
            <person name="Schleper C."/>
            <person name="Guy L."/>
            <person name="Ettema T.J."/>
        </authorList>
    </citation>
    <scope>NUCLEOTIDE SEQUENCE</scope>
</reference>
<dbReference type="InterPro" id="IPR045290">
    <property type="entry name" value="MOC1-like"/>
</dbReference>
<dbReference type="Gene3D" id="3.30.420.10">
    <property type="entry name" value="Ribonuclease H-like superfamily/Ribonuclease H"/>
    <property type="match status" value="1"/>
</dbReference>
<dbReference type="GO" id="GO:0008821">
    <property type="term" value="F:crossover junction DNA endonuclease activity"/>
    <property type="evidence" value="ECO:0007669"/>
    <property type="project" value="InterPro"/>
</dbReference>
<dbReference type="GO" id="GO:0003676">
    <property type="term" value="F:nucleic acid binding"/>
    <property type="evidence" value="ECO:0007669"/>
    <property type="project" value="InterPro"/>
</dbReference>
<dbReference type="PANTHER" id="PTHR36015:SF6">
    <property type="entry name" value="HOLLIDAY JUNCTION RESOLVASE MOC1, CHLOROPLASTIC-RELATED"/>
    <property type="match status" value="1"/>
</dbReference>
<comment type="caution">
    <text evidence="1">The sequence shown here is derived from an EMBL/GenBank/DDBJ whole genome shotgun (WGS) entry which is preliminary data.</text>
</comment>
<organism evidence="1">
    <name type="scientific">marine sediment metagenome</name>
    <dbReference type="NCBI Taxonomy" id="412755"/>
    <lineage>
        <taxon>unclassified sequences</taxon>
        <taxon>metagenomes</taxon>
        <taxon>ecological metagenomes</taxon>
    </lineage>
</organism>
<dbReference type="InterPro" id="IPR036397">
    <property type="entry name" value="RNaseH_sf"/>
</dbReference>
<sequence length="180" mass="20116">MKVLGIDPGLKGALATWDGRRLHVADVPIVKARGRGNEINLPALADIVRNLTIQHSEIGRLAKPYDEPFEIAYVERNSVRPKEGISSAQKNGLVAGMLLGCIAMCCRQINRPTPTQWKKKLGLTKDKEYSRTKAIYIFPDYHGLFARKKDHGRAEAALLAFYGYTASQTILFDGRTRKHL</sequence>
<protein>
    <submittedName>
        <fullName evidence="1">Uncharacterized protein</fullName>
    </submittedName>
</protein>
<dbReference type="AlphaFoldDB" id="A0A0F9A976"/>
<dbReference type="CDD" id="cd22992">
    <property type="entry name" value="MOC1"/>
    <property type="match status" value="1"/>
</dbReference>
<dbReference type="SUPFAM" id="SSF53098">
    <property type="entry name" value="Ribonuclease H-like"/>
    <property type="match status" value="1"/>
</dbReference>
<accession>A0A0F9A976</accession>
<dbReference type="InterPro" id="IPR012337">
    <property type="entry name" value="RNaseH-like_sf"/>
</dbReference>
<name>A0A0F9A976_9ZZZZ</name>